<evidence type="ECO:0000313" key="3">
    <source>
        <dbReference type="Proteomes" id="UP000016930"/>
    </source>
</evidence>
<name>M2RA43_CERS8</name>
<feature type="region of interest" description="Disordered" evidence="1">
    <location>
        <begin position="1"/>
        <end position="80"/>
    </location>
</feature>
<dbReference type="OrthoDB" id="3143642at2759"/>
<evidence type="ECO:0000313" key="2">
    <source>
        <dbReference type="EMBL" id="EMD35656.1"/>
    </source>
</evidence>
<dbReference type="Proteomes" id="UP000016930">
    <property type="component" value="Unassembled WGS sequence"/>
</dbReference>
<organism evidence="2 3">
    <name type="scientific">Ceriporiopsis subvermispora (strain B)</name>
    <name type="common">White-rot fungus</name>
    <name type="synonym">Gelatoporia subvermispora</name>
    <dbReference type="NCBI Taxonomy" id="914234"/>
    <lineage>
        <taxon>Eukaryota</taxon>
        <taxon>Fungi</taxon>
        <taxon>Dikarya</taxon>
        <taxon>Basidiomycota</taxon>
        <taxon>Agaricomycotina</taxon>
        <taxon>Agaricomycetes</taxon>
        <taxon>Polyporales</taxon>
        <taxon>Gelatoporiaceae</taxon>
        <taxon>Gelatoporia</taxon>
    </lineage>
</organism>
<accession>M2RA43</accession>
<dbReference type="EMBL" id="KB445800">
    <property type="protein sequence ID" value="EMD35656.1"/>
    <property type="molecule type" value="Genomic_DNA"/>
</dbReference>
<dbReference type="AlphaFoldDB" id="M2RA43"/>
<reference evidence="2 3" key="1">
    <citation type="journal article" date="2012" name="Proc. Natl. Acad. Sci. U.S.A.">
        <title>Comparative genomics of Ceriporiopsis subvermispora and Phanerochaete chrysosporium provide insight into selective ligninolysis.</title>
        <authorList>
            <person name="Fernandez-Fueyo E."/>
            <person name="Ruiz-Duenas F.J."/>
            <person name="Ferreira P."/>
            <person name="Floudas D."/>
            <person name="Hibbett D.S."/>
            <person name="Canessa P."/>
            <person name="Larrondo L.F."/>
            <person name="James T.Y."/>
            <person name="Seelenfreund D."/>
            <person name="Lobos S."/>
            <person name="Polanco R."/>
            <person name="Tello M."/>
            <person name="Honda Y."/>
            <person name="Watanabe T."/>
            <person name="Watanabe T."/>
            <person name="Ryu J.S."/>
            <person name="Kubicek C.P."/>
            <person name="Schmoll M."/>
            <person name="Gaskell J."/>
            <person name="Hammel K.E."/>
            <person name="St John F.J."/>
            <person name="Vanden Wymelenberg A."/>
            <person name="Sabat G."/>
            <person name="Splinter BonDurant S."/>
            <person name="Syed K."/>
            <person name="Yadav J.S."/>
            <person name="Doddapaneni H."/>
            <person name="Subramanian V."/>
            <person name="Lavin J.L."/>
            <person name="Oguiza J.A."/>
            <person name="Perez G."/>
            <person name="Pisabarro A.G."/>
            <person name="Ramirez L."/>
            <person name="Santoyo F."/>
            <person name="Master E."/>
            <person name="Coutinho P.M."/>
            <person name="Henrissat B."/>
            <person name="Lombard V."/>
            <person name="Magnuson J.K."/>
            <person name="Kuees U."/>
            <person name="Hori C."/>
            <person name="Igarashi K."/>
            <person name="Samejima M."/>
            <person name="Held B.W."/>
            <person name="Barry K.W."/>
            <person name="LaButti K.M."/>
            <person name="Lapidus A."/>
            <person name="Lindquist E.A."/>
            <person name="Lucas S.M."/>
            <person name="Riley R."/>
            <person name="Salamov A.A."/>
            <person name="Hoffmeister D."/>
            <person name="Schwenk D."/>
            <person name="Hadar Y."/>
            <person name="Yarden O."/>
            <person name="de Vries R.P."/>
            <person name="Wiebenga A."/>
            <person name="Stenlid J."/>
            <person name="Eastwood D."/>
            <person name="Grigoriev I.V."/>
            <person name="Berka R.M."/>
            <person name="Blanchette R.A."/>
            <person name="Kersten P."/>
            <person name="Martinez A.T."/>
            <person name="Vicuna R."/>
            <person name="Cullen D."/>
        </authorList>
    </citation>
    <scope>NUCLEOTIDE SEQUENCE [LARGE SCALE GENOMIC DNA]</scope>
    <source>
        <strain evidence="2 3">B</strain>
    </source>
</reference>
<dbReference type="HOGENOM" id="CLU_192395_0_0_1"/>
<gene>
    <name evidence="2" type="ORF">CERSUDRAFT_96771</name>
</gene>
<protein>
    <submittedName>
        <fullName evidence="2">Uncharacterized protein</fullName>
    </submittedName>
</protein>
<evidence type="ECO:0000256" key="1">
    <source>
        <dbReference type="SAM" id="MobiDB-lite"/>
    </source>
</evidence>
<proteinExistence type="predicted"/>
<keyword evidence="3" id="KW-1185">Reference proteome</keyword>
<feature type="compositionally biased region" description="Polar residues" evidence="1">
    <location>
        <begin position="1"/>
        <end position="30"/>
    </location>
</feature>
<sequence>MSQAGSTFGTQSPPLEATGQQSPMGVSSINGGHADAVPDSIQRQQYFEGAGRQNETGKRHKDQVGTALVSNDTAEKIKNE</sequence>